<dbReference type="EMBL" id="CAXLJM020000041">
    <property type="protein sequence ID" value="CAL8109162.1"/>
    <property type="molecule type" value="Genomic_DNA"/>
</dbReference>
<evidence type="ECO:0000256" key="6">
    <source>
        <dbReference type="SAM" id="Phobius"/>
    </source>
</evidence>
<dbReference type="Gene3D" id="3.30.560.10">
    <property type="entry name" value="Glucose Oxidase, domain 3"/>
    <property type="match status" value="1"/>
</dbReference>
<gene>
    <name evidence="8" type="ORF">ODALV1_LOCUS13211</name>
</gene>
<dbReference type="Pfam" id="PF05199">
    <property type="entry name" value="GMC_oxred_C"/>
    <property type="match status" value="1"/>
</dbReference>
<name>A0ABP1QQ59_9HEXA</name>
<keyword evidence="4 5" id="KW-0274">FAD</keyword>
<dbReference type="Pfam" id="PF00732">
    <property type="entry name" value="GMC_oxred_N"/>
    <property type="match status" value="1"/>
</dbReference>
<protein>
    <recommendedName>
        <fullName evidence="7">Glucose-methanol-choline oxidoreductase N-terminal domain-containing protein</fullName>
    </recommendedName>
</protein>
<comment type="caution">
    <text evidence="8">The sequence shown here is derived from an EMBL/GenBank/DDBJ whole genome shotgun (WGS) entry which is preliminary data.</text>
</comment>
<dbReference type="Proteomes" id="UP001642540">
    <property type="component" value="Unassembled WGS sequence"/>
</dbReference>
<dbReference type="PANTHER" id="PTHR11552">
    <property type="entry name" value="GLUCOSE-METHANOL-CHOLINE GMC OXIDOREDUCTASE"/>
    <property type="match status" value="1"/>
</dbReference>
<dbReference type="Gene3D" id="3.50.50.60">
    <property type="entry name" value="FAD/NAD(P)-binding domain"/>
    <property type="match status" value="1"/>
</dbReference>
<accession>A0ABP1QQ59</accession>
<keyword evidence="9" id="KW-1185">Reference proteome</keyword>
<reference evidence="8 9" key="1">
    <citation type="submission" date="2024-08" db="EMBL/GenBank/DDBJ databases">
        <authorList>
            <person name="Cucini C."/>
            <person name="Frati F."/>
        </authorList>
    </citation>
    <scope>NUCLEOTIDE SEQUENCE [LARGE SCALE GENOMIC DNA]</scope>
</reference>
<dbReference type="PIRSF" id="PIRSF000137">
    <property type="entry name" value="Alcohol_oxidase"/>
    <property type="match status" value="1"/>
</dbReference>
<comment type="similarity">
    <text evidence="2 5">Belongs to the GMC oxidoreductase family.</text>
</comment>
<evidence type="ECO:0000313" key="8">
    <source>
        <dbReference type="EMBL" id="CAL8109162.1"/>
    </source>
</evidence>
<comment type="cofactor">
    <cofactor evidence="1">
        <name>FAD</name>
        <dbReference type="ChEBI" id="CHEBI:57692"/>
    </cofactor>
</comment>
<dbReference type="SUPFAM" id="SSF54373">
    <property type="entry name" value="FAD-linked reductases, C-terminal domain"/>
    <property type="match status" value="1"/>
</dbReference>
<feature type="domain" description="Glucose-methanol-choline oxidoreductase N-terminal" evidence="7">
    <location>
        <begin position="143"/>
        <end position="166"/>
    </location>
</feature>
<evidence type="ECO:0000256" key="4">
    <source>
        <dbReference type="ARBA" id="ARBA00022827"/>
    </source>
</evidence>
<dbReference type="InterPro" id="IPR007867">
    <property type="entry name" value="GMC_OxRtase_C"/>
</dbReference>
<dbReference type="InterPro" id="IPR000172">
    <property type="entry name" value="GMC_OxRdtase_N"/>
</dbReference>
<evidence type="ECO:0000313" key="9">
    <source>
        <dbReference type="Proteomes" id="UP001642540"/>
    </source>
</evidence>
<evidence type="ECO:0000256" key="2">
    <source>
        <dbReference type="ARBA" id="ARBA00010790"/>
    </source>
</evidence>
<keyword evidence="3 5" id="KW-0285">Flavoprotein</keyword>
<evidence type="ECO:0000256" key="1">
    <source>
        <dbReference type="ARBA" id="ARBA00001974"/>
    </source>
</evidence>
<evidence type="ECO:0000256" key="3">
    <source>
        <dbReference type="ARBA" id="ARBA00022630"/>
    </source>
</evidence>
<keyword evidence="6" id="KW-1133">Transmembrane helix</keyword>
<dbReference type="InterPro" id="IPR012132">
    <property type="entry name" value="GMC_OxRdtase"/>
</dbReference>
<organism evidence="8 9">
    <name type="scientific">Orchesella dallaii</name>
    <dbReference type="NCBI Taxonomy" id="48710"/>
    <lineage>
        <taxon>Eukaryota</taxon>
        <taxon>Metazoa</taxon>
        <taxon>Ecdysozoa</taxon>
        <taxon>Arthropoda</taxon>
        <taxon>Hexapoda</taxon>
        <taxon>Collembola</taxon>
        <taxon>Entomobryomorpha</taxon>
        <taxon>Entomobryoidea</taxon>
        <taxon>Orchesellidae</taxon>
        <taxon>Orchesellinae</taxon>
        <taxon>Orchesella</taxon>
    </lineage>
</organism>
<dbReference type="InterPro" id="IPR036188">
    <property type="entry name" value="FAD/NAD-bd_sf"/>
</dbReference>
<evidence type="ECO:0000259" key="7">
    <source>
        <dbReference type="PROSITE" id="PS00623"/>
    </source>
</evidence>
<proteinExistence type="inferred from homology"/>
<dbReference type="SUPFAM" id="SSF51905">
    <property type="entry name" value="FAD/NAD(P)-binding domain"/>
    <property type="match status" value="1"/>
</dbReference>
<dbReference type="PANTHER" id="PTHR11552:SF147">
    <property type="entry name" value="CHOLINE DEHYDROGENASE, MITOCHONDRIAL"/>
    <property type="match status" value="1"/>
</dbReference>
<feature type="transmembrane region" description="Helical" evidence="6">
    <location>
        <begin position="15"/>
        <end position="42"/>
    </location>
</feature>
<keyword evidence="6" id="KW-0472">Membrane</keyword>
<dbReference type="PROSITE" id="PS00623">
    <property type="entry name" value="GMC_OXRED_1"/>
    <property type="match status" value="1"/>
</dbReference>
<evidence type="ECO:0000256" key="5">
    <source>
        <dbReference type="RuleBase" id="RU003968"/>
    </source>
</evidence>
<sequence>MERIPFLAVIPNPAILTAAAAMGIGPVLFTLLHFLAPGFHLFTEADRQMDMTNMPFQNNDDNFDYIVVGGGVTGSSLANKLSSLGNINVLMLEAGSAPSPLHLVPTYAFLQFNDPAIDWAYQTVPQKVACLGLNNNVSFWPSGRLLGGSSLLNALHYIRGNIQGFDEIAEKTGDNRWRLSNLLKYYKTLEDYHGWFPNEQHGKGGLTPVGKPVLAKFTEFALKGGEELGYSIRDANAYGPYTEGFAPMDLYMKNGRRTDSYQEFIEPVLSRKSLTIRKFAYVTKILFAEGNRAFGVEYKRHGKMYRATANKEVLLSAGAIRTPQLLQLAGIGPKEHLAEIGIETRLDLPVGKYMQDKYGAIIGPFLIKEGTGILMDRDLSISNMAMWAATGRGQVTSSLSEATWAIITDTARKAGRSTKPDIHTYILSVTMPKQISRIIRRAFNFRPEVLDFFAKGAVTDSFIQLVTLNSAVGRGYVKIKDKNPFSYPEINPQYLENEEDSKALLEGVKFAVKLAENTTAMEQVNARLMPIPLPGCEGHEFKSDAYFDCAMRHITMTAFKYAGTAPIGKDTSDPNAVVDSHLRVLGAENLRVVDASVLQQRHSSINAITCRMLGQLAADIIIDDLKQA</sequence>
<keyword evidence="6" id="KW-0812">Transmembrane</keyword>